<dbReference type="EMBL" id="KZ110603">
    <property type="protein sequence ID" value="OSX58840.1"/>
    <property type="molecule type" value="Genomic_DNA"/>
</dbReference>
<dbReference type="Proteomes" id="UP000194127">
    <property type="component" value="Unassembled WGS sequence"/>
</dbReference>
<accession>A0A1X6MRC1</accession>
<organism evidence="1 2">
    <name type="scientific">Postia placenta MAD-698-R-SB12</name>
    <dbReference type="NCBI Taxonomy" id="670580"/>
    <lineage>
        <taxon>Eukaryota</taxon>
        <taxon>Fungi</taxon>
        <taxon>Dikarya</taxon>
        <taxon>Basidiomycota</taxon>
        <taxon>Agaricomycotina</taxon>
        <taxon>Agaricomycetes</taxon>
        <taxon>Polyporales</taxon>
        <taxon>Adustoporiaceae</taxon>
        <taxon>Rhodonia</taxon>
    </lineage>
</organism>
<dbReference type="RefSeq" id="XP_024335634.1">
    <property type="nucleotide sequence ID" value="XM_024477850.1"/>
</dbReference>
<dbReference type="AlphaFoldDB" id="A0A1X6MRC1"/>
<sequence length="60" mass="6427">MSKFPRSAPSLPCIDNAHYSFAVCPSDATEQSAKDETSAQRLQLITGLDVSASDSLSPHF</sequence>
<gene>
    <name evidence="1" type="ORF">POSPLADRAFT_1041162</name>
</gene>
<keyword evidence="2" id="KW-1185">Reference proteome</keyword>
<proteinExistence type="predicted"/>
<protein>
    <submittedName>
        <fullName evidence="1">Uncharacterized protein</fullName>
    </submittedName>
</protein>
<evidence type="ECO:0000313" key="2">
    <source>
        <dbReference type="Proteomes" id="UP000194127"/>
    </source>
</evidence>
<dbReference type="GeneID" id="36322800"/>
<name>A0A1X6MRC1_9APHY</name>
<reference evidence="1 2" key="1">
    <citation type="submission" date="2017-04" db="EMBL/GenBank/DDBJ databases">
        <title>Genome Sequence of the Model Brown-Rot Fungus Postia placenta SB12.</title>
        <authorList>
            <consortium name="DOE Joint Genome Institute"/>
            <person name="Gaskell J."/>
            <person name="Kersten P."/>
            <person name="Larrondo L.F."/>
            <person name="Canessa P."/>
            <person name="Martinez D."/>
            <person name="Hibbett D."/>
            <person name="Schmoll M."/>
            <person name="Kubicek C.P."/>
            <person name="Martinez A.T."/>
            <person name="Yadav J."/>
            <person name="Master E."/>
            <person name="Magnuson J.K."/>
            <person name="James T."/>
            <person name="Yaver D."/>
            <person name="Berka R."/>
            <person name="Labutti K."/>
            <person name="Lipzen A."/>
            <person name="Aerts A."/>
            <person name="Barry K."/>
            <person name="Henrissat B."/>
            <person name="Blanchette R."/>
            <person name="Grigoriev I."/>
            <person name="Cullen D."/>
        </authorList>
    </citation>
    <scope>NUCLEOTIDE SEQUENCE [LARGE SCALE GENOMIC DNA]</scope>
    <source>
        <strain evidence="1 2">MAD-698-R-SB12</strain>
    </source>
</reference>
<evidence type="ECO:0000313" key="1">
    <source>
        <dbReference type="EMBL" id="OSX58840.1"/>
    </source>
</evidence>